<evidence type="ECO:0000313" key="2">
    <source>
        <dbReference type="EMBL" id="VDD91687.1"/>
    </source>
</evidence>
<organism evidence="4">
    <name type="scientific">Enterobius vermicularis</name>
    <name type="common">Human pinworm</name>
    <dbReference type="NCBI Taxonomy" id="51028"/>
    <lineage>
        <taxon>Eukaryota</taxon>
        <taxon>Metazoa</taxon>
        <taxon>Ecdysozoa</taxon>
        <taxon>Nematoda</taxon>
        <taxon>Chromadorea</taxon>
        <taxon>Rhabditida</taxon>
        <taxon>Spirurina</taxon>
        <taxon>Oxyuridomorpha</taxon>
        <taxon>Oxyuroidea</taxon>
        <taxon>Oxyuridae</taxon>
        <taxon>Enterobius</taxon>
    </lineage>
</organism>
<dbReference type="SMART" id="SM00582">
    <property type="entry name" value="RPR"/>
    <property type="match status" value="1"/>
</dbReference>
<proteinExistence type="predicted"/>
<reference evidence="2 3" key="2">
    <citation type="submission" date="2018-10" db="EMBL/GenBank/DDBJ databases">
        <authorList>
            <consortium name="Pathogen Informatics"/>
        </authorList>
    </citation>
    <scope>NUCLEOTIDE SEQUENCE [LARGE SCALE GENOMIC DNA]</scope>
</reference>
<sequence>MAGFSESAMTKRLESLTTTSQSIQTVSMWLLHHQKNHADEIVQLWLKEVKQEVRPVRLVNLLYLANDVIQNSRKQSPGFMALFYTVLEPAFKQLIASFPEAIANPVYLKGIKNEKQARALLERINEADPIVKNYCKRSVIMLIKTRSLKIQVLLLILRVVRLFASKKYLGFLTK</sequence>
<dbReference type="OrthoDB" id="1708588at2759"/>
<dbReference type="Proteomes" id="UP000274131">
    <property type="component" value="Unassembled WGS sequence"/>
</dbReference>
<feature type="domain" description="CID" evidence="1">
    <location>
        <begin position="1"/>
        <end position="151"/>
    </location>
</feature>
<protein>
    <submittedName>
        <fullName evidence="4">CID domain-containing protein</fullName>
    </submittedName>
</protein>
<name>A0A0N4V917_ENTVE</name>
<accession>A0A0N4V917</accession>
<evidence type="ECO:0000313" key="4">
    <source>
        <dbReference type="WBParaSite" id="EVEC_0000689001-mRNA-1"/>
    </source>
</evidence>
<evidence type="ECO:0000259" key="1">
    <source>
        <dbReference type="PROSITE" id="PS51391"/>
    </source>
</evidence>
<dbReference type="Gene3D" id="1.25.40.90">
    <property type="match status" value="1"/>
</dbReference>
<dbReference type="SUPFAM" id="SSF48464">
    <property type="entry name" value="ENTH/VHS domain"/>
    <property type="match status" value="1"/>
</dbReference>
<gene>
    <name evidence="2" type="ORF">EVEC_LOCUS6438</name>
</gene>
<dbReference type="EMBL" id="UXUI01008510">
    <property type="protein sequence ID" value="VDD91687.1"/>
    <property type="molecule type" value="Genomic_DNA"/>
</dbReference>
<evidence type="ECO:0000313" key="3">
    <source>
        <dbReference type="Proteomes" id="UP000274131"/>
    </source>
</evidence>
<dbReference type="GO" id="GO:0031124">
    <property type="term" value="P:mRNA 3'-end processing"/>
    <property type="evidence" value="ECO:0007669"/>
    <property type="project" value="TreeGrafter"/>
</dbReference>
<dbReference type="PANTHER" id="PTHR12460">
    <property type="entry name" value="CYCLIN-DEPENDENT KINASE INHIBITOR-RELATED PROTEIN"/>
    <property type="match status" value="1"/>
</dbReference>
<dbReference type="WBParaSite" id="EVEC_0000689001-mRNA-1">
    <property type="protein sequence ID" value="EVEC_0000689001-mRNA-1"/>
    <property type="gene ID" value="EVEC_0000689001"/>
</dbReference>
<dbReference type="STRING" id="51028.A0A0N4V917"/>
<reference evidence="4" key="1">
    <citation type="submission" date="2017-02" db="UniProtKB">
        <authorList>
            <consortium name="WormBaseParasite"/>
        </authorList>
    </citation>
    <scope>IDENTIFICATION</scope>
</reference>
<keyword evidence="3" id="KW-1185">Reference proteome</keyword>
<dbReference type="InterPro" id="IPR008942">
    <property type="entry name" value="ENTH_VHS"/>
</dbReference>
<dbReference type="GO" id="GO:0000993">
    <property type="term" value="F:RNA polymerase II complex binding"/>
    <property type="evidence" value="ECO:0007669"/>
    <property type="project" value="TreeGrafter"/>
</dbReference>
<dbReference type="PANTHER" id="PTHR12460:SF0">
    <property type="entry name" value="CID DOMAIN-CONTAINING PROTEIN-RELATED"/>
    <property type="match status" value="1"/>
</dbReference>
<dbReference type="PROSITE" id="PS51391">
    <property type="entry name" value="CID"/>
    <property type="match status" value="1"/>
</dbReference>
<dbReference type="AlphaFoldDB" id="A0A0N4V917"/>
<dbReference type="InterPro" id="IPR006569">
    <property type="entry name" value="CID_dom"/>
</dbReference>
<dbReference type="Pfam" id="PF04818">
    <property type="entry name" value="CID"/>
    <property type="match status" value="1"/>
</dbReference>